<organism evidence="10 11">
    <name type="scientific">Williamsia sterculiae</name>
    <dbReference type="NCBI Taxonomy" id="1344003"/>
    <lineage>
        <taxon>Bacteria</taxon>
        <taxon>Bacillati</taxon>
        <taxon>Actinomycetota</taxon>
        <taxon>Actinomycetes</taxon>
        <taxon>Mycobacteriales</taxon>
        <taxon>Nocardiaceae</taxon>
        <taxon>Williamsia</taxon>
    </lineage>
</organism>
<dbReference type="GO" id="GO:0022857">
    <property type="term" value="F:transmembrane transporter activity"/>
    <property type="evidence" value="ECO:0007669"/>
    <property type="project" value="TreeGrafter"/>
</dbReference>
<proteinExistence type="inferred from homology"/>
<evidence type="ECO:0000256" key="1">
    <source>
        <dbReference type="ARBA" id="ARBA00004651"/>
    </source>
</evidence>
<evidence type="ECO:0000256" key="6">
    <source>
        <dbReference type="ARBA" id="ARBA00038076"/>
    </source>
</evidence>
<keyword evidence="11" id="KW-1185">Reference proteome</keyword>
<comment type="similarity">
    <text evidence="6">Belongs to the ABC-4 integral membrane protein family.</text>
</comment>
<feature type="domain" description="ABC3 transporter permease C-terminal" evidence="8">
    <location>
        <begin position="728"/>
        <end position="845"/>
    </location>
</feature>
<accession>A0A1N7CDK9</accession>
<feature type="transmembrane region" description="Helical" evidence="7">
    <location>
        <begin position="773"/>
        <end position="800"/>
    </location>
</feature>
<feature type="domain" description="MacB-like periplasmic core" evidence="9">
    <location>
        <begin position="27"/>
        <end position="244"/>
    </location>
</feature>
<dbReference type="PANTHER" id="PTHR30572">
    <property type="entry name" value="MEMBRANE COMPONENT OF TRANSPORTER-RELATED"/>
    <property type="match status" value="1"/>
</dbReference>
<feature type="transmembrane region" description="Helical" evidence="7">
    <location>
        <begin position="273"/>
        <end position="294"/>
    </location>
</feature>
<evidence type="ECO:0000259" key="8">
    <source>
        <dbReference type="Pfam" id="PF02687"/>
    </source>
</evidence>
<evidence type="ECO:0000256" key="5">
    <source>
        <dbReference type="ARBA" id="ARBA00023136"/>
    </source>
</evidence>
<dbReference type="EMBL" id="FTNT01000001">
    <property type="protein sequence ID" value="SIR61676.1"/>
    <property type="molecule type" value="Genomic_DNA"/>
</dbReference>
<dbReference type="GO" id="GO:0005886">
    <property type="term" value="C:plasma membrane"/>
    <property type="evidence" value="ECO:0007669"/>
    <property type="project" value="UniProtKB-SubCell"/>
</dbReference>
<reference evidence="10 11" key="1">
    <citation type="submission" date="2017-01" db="EMBL/GenBank/DDBJ databases">
        <authorList>
            <person name="Mah S.A."/>
            <person name="Swanson W.J."/>
            <person name="Moy G.W."/>
            <person name="Vacquier V.D."/>
        </authorList>
    </citation>
    <scope>NUCLEOTIDE SEQUENCE [LARGE SCALE GENOMIC DNA]</scope>
    <source>
        <strain evidence="10 11">CPCC 203464</strain>
    </source>
</reference>
<feature type="transmembrane region" description="Helical" evidence="7">
    <location>
        <begin position="449"/>
        <end position="478"/>
    </location>
</feature>
<keyword evidence="4 7" id="KW-1133">Transmembrane helix</keyword>
<protein>
    <submittedName>
        <fullName evidence="10">Putative ABC transport system permease protein</fullName>
    </submittedName>
</protein>
<evidence type="ECO:0000256" key="4">
    <source>
        <dbReference type="ARBA" id="ARBA00022989"/>
    </source>
</evidence>
<feature type="domain" description="ABC3 transporter permease C-terminal" evidence="8">
    <location>
        <begin position="280"/>
        <end position="398"/>
    </location>
</feature>
<dbReference type="PANTHER" id="PTHR30572:SF4">
    <property type="entry name" value="ABC TRANSPORTER PERMEASE YTRF"/>
    <property type="match status" value="1"/>
</dbReference>
<dbReference type="InterPro" id="IPR003838">
    <property type="entry name" value="ABC3_permease_C"/>
</dbReference>
<dbReference type="InterPro" id="IPR050250">
    <property type="entry name" value="Macrolide_Exporter_MacB"/>
</dbReference>
<feature type="transmembrane region" description="Helical" evidence="7">
    <location>
        <begin position="812"/>
        <end position="835"/>
    </location>
</feature>
<comment type="subcellular location">
    <subcellularLocation>
        <location evidence="1">Cell membrane</location>
        <topology evidence="1">Multi-pass membrane protein</topology>
    </subcellularLocation>
</comment>
<feature type="transmembrane region" description="Helical" evidence="7">
    <location>
        <begin position="325"/>
        <end position="351"/>
    </location>
</feature>
<keyword evidence="5 7" id="KW-0472">Membrane</keyword>
<feature type="transmembrane region" description="Helical" evidence="7">
    <location>
        <begin position="725"/>
        <end position="750"/>
    </location>
</feature>
<dbReference type="Proteomes" id="UP000186218">
    <property type="component" value="Unassembled WGS sequence"/>
</dbReference>
<dbReference type="Pfam" id="PF02687">
    <property type="entry name" value="FtsX"/>
    <property type="match status" value="2"/>
</dbReference>
<dbReference type="Pfam" id="PF12704">
    <property type="entry name" value="MacB_PCD"/>
    <property type="match status" value="2"/>
</dbReference>
<dbReference type="InterPro" id="IPR025857">
    <property type="entry name" value="MacB_PCD"/>
</dbReference>
<evidence type="ECO:0000313" key="11">
    <source>
        <dbReference type="Proteomes" id="UP000186218"/>
    </source>
</evidence>
<evidence type="ECO:0000256" key="3">
    <source>
        <dbReference type="ARBA" id="ARBA00022692"/>
    </source>
</evidence>
<evidence type="ECO:0000313" key="10">
    <source>
        <dbReference type="EMBL" id="SIR61676.1"/>
    </source>
</evidence>
<keyword evidence="3 7" id="KW-0812">Transmembrane</keyword>
<feature type="transmembrane region" description="Helical" evidence="7">
    <location>
        <begin position="499"/>
        <end position="519"/>
    </location>
</feature>
<feature type="transmembrane region" description="Helical" evidence="7">
    <location>
        <begin position="419"/>
        <end position="437"/>
    </location>
</feature>
<sequence length="852" mass="88344">MASTAVTGSVMRKVSTRNLGAHKLRLVLTVLSVVLGTAFVAGSMIFTSTVSTAFDGIFDKVALGVDTEITPKEMNSLGVPDDVLQKLQQQSGQVGIAKILPTYSGQLSVADSRGKALQTGGAPSIGSAFETPQQRLSDTESVLVQGRAPEAETEVTLNDSAAEKAGLRVGSTTKVALSRGVGTPLTVTIVGITKMPGNSSGYTNVQFQESVARDLFTDGAHSQGIDLQATPGVTAEQLKQRVSALVGSDTYKIRTGDEVRADEKDNVNQFLDVFNYILLAFAAIGLIVGTFIIYNTFSMIVAQRVRELALLRAIGASRRQVTRSVLLEAFIVGLFGAVIGLAAGVGIAAILKAVTGSTGLPSTGLQITPTAVIATLVVGVVVTMFSAYAPARRASKVAPVEAMRESQTDGQTSLTRRTVTGAILGVIGVVLVVVGATGEGKGPAATVGLGALVLIFAVVFAAPAVSRPVVSALAVVFARPFGKIGQLARTNAIRNPRRTAATAFALTLGLMLVAVIGTLGSTFKGTIDSAVDNGLKADLIVAGNQGSGFAPSVVDAVRKTDGVRSVVSFAVVGAKVDGKLVGGSAPQGDLASALPLEMEQGSAQIPADGMIISQRTGTEKGWKFGQTVDFTSLTGATVPVKVTGVFKDNNLLDPWAMGSGVYQQLMPPASRSEVFVLVKASPGTDTAALQDRLGDVTKDYLTVKVQTRAEFKGQQSSQIDQMLTVLYAMLGLALVIAVLGIVNTLALSVIERKREIGMLRAIGMARSQVRRTIYLESVLIAIFGAVLGVVLGVGFGYALVRTLKYWGLGSPVLPGTLIVVTLIGAGVVGVLAALWPAVRAARTKPLEAIADV</sequence>
<evidence type="ECO:0000256" key="7">
    <source>
        <dbReference type="SAM" id="Phobius"/>
    </source>
</evidence>
<feature type="transmembrane region" description="Helical" evidence="7">
    <location>
        <begin position="371"/>
        <end position="389"/>
    </location>
</feature>
<keyword evidence="2" id="KW-1003">Cell membrane</keyword>
<feature type="domain" description="MacB-like periplasmic core" evidence="9">
    <location>
        <begin position="499"/>
        <end position="694"/>
    </location>
</feature>
<name>A0A1N7CDK9_9NOCA</name>
<gene>
    <name evidence="10" type="ORF">SAMN05445060_0058</name>
</gene>
<dbReference type="AlphaFoldDB" id="A0A1N7CDK9"/>
<dbReference type="STRING" id="1344003.SAMN05445060_0058"/>
<feature type="transmembrane region" description="Helical" evidence="7">
    <location>
        <begin position="26"/>
        <end position="46"/>
    </location>
</feature>
<evidence type="ECO:0000256" key="2">
    <source>
        <dbReference type="ARBA" id="ARBA00022475"/>
    </source>
</evidence>
<evidence type="ECO:0000259" key="9">
    <source>
        <dbReference type="Pfam" id="PF12704"/>
    </source>
</evidence>